<organism evidence="2 3">
    <name type="scientific">Thermococcus sibiricus</name>
    <dbReference type="NCBI Taxonomy" id="172049"/>
    <lineage>
        <taxon>Archaea</taxon>
        <taxon>Methanobacteriati</taxon>
        <taxon>Methanobacteriota</taxon>
        <taxon>Thermococci</taxon>
        <taxon>Thermococcales</taxon>
        <taxon>Thermococcaceae</taxon>
        <taxon>Thermococcus</taxon>
    </lineage>
</organism>
<accession>A0A117L289</accession>
<dbReference type="InterPro" id="IPR050214">
    <property type="entry name" value="Cys_Synth/Cystath_Beta-Synth"/>
</dbReference>
<evidence type="ECO:0000313" key="2">
    <source>
        <dbReference type="EMBL" id="KUK18684.1"/>
    </source>
</evidence>
<proteinExistence type="predicted"/>
<dbReference type="PATRIC" id="fig|172049.5.peg.430"/>
<dbReference type="SUPFAM" id="SSF53686">
    <property type="entry name" value="Tryptophan synthase beta subunit-like PLP-dependent enzymes"/>
    <property type="match status" value="1"/>
</dbReference>
<dbReference type="Proteomes" id="UP000053911">
    <property type="component" value="Unassembled WGS sequence"/>
</dbReference>
<evidence type="ECO:0000259" key="1">
    <source>
        <dbReference type="Pfam" id="PF00291"/>
    </source>
</evidence>
<dbReference type="Pfam" id="PF00291">
    <property type="entry name" value="PALP"/>
    <property type="match status" value="1"/>
</dbReference>
<sequence length="312" mass="34587">MEDEKSSDDDGGPPLIRAQKLEEYLGISKIYIKLESFNPTGTHKDRIARVHVEEVNKLGFSAITTGTCGNYGISIAYFAQKYGLKAHIFIPRAYSNIRLKELEKYGAEVVFINGSYEEAVFESKKFAKENNIYDANPGSKPWIDYEGYAAISREIAKNVTPYAVFVPVGNGTTLVGIYHGFRQLGFTPHMIGVTTSFGNQVLNAFYTKSFDEVKDFAETKFNEPLVSSISFDFDNALEAIYDSDGYVFGFADDVSFKYAYLLERFEGIKAFPASALVLAGLVKFVKKFGVNGRNFVLILTGGLKDGKSPNLG</sequence>
<name>A0A117L289_9EURY</name>
<feature type="domain" description="Tryptophan synthase beta chain-like PALP" evidence="1">
    <location>
        <begin position="10"/>
        <end position="301"/>
    </location>
</feature>
<dbReference type="InterPro" id="IPR036052">
    <property type="entry name" value="TrpB-like_PALP_sf"/>
</dbReference>
<evidence type="ECO:0000313" key="3">
    <source>
        <dbReference type="Proteomes" id="UP000053911"/>
    </source>
</evidence>
<gene>
    <name evidence="2" type="ORF">XD54_0069</name>
</gene>
<dbReference type="GeneID" id="8096070"/>
<dbReference type="Gene3D" id="3.40.50.1100">
    <property type="match status" value="2"/>
</dbReference>
<reference evidence="3" key="1">
    <citation type="journal article" date="2015" name="MBio">
        <title>Genome-Resolved Metagenomic Analysis Reveals Roles for Candidate Phyla and Other Microbial Community Members in Biogeochemical Transformations in Oil Reservoirs.</title>
        <authorList>
            <person name="Hu P."/>
            <person name="Tom L."/>
            <person name="Singh A."/>
            <person name="Thomas B.C."/>
            <person name="Baker B.J."/>
            <person name="Piceno Y.M."/>
            <person name="Andersen G.L."/>
            <person name="Banfield J.F."/>
        </authorList>
    </citation>
    <scope>NUCLEOTIDE SEQUENCE [LARGE SCALE GENOMIC DNA]</scope>
</reference>
<dbReference type="PANTHER" id="PTHR10314">
    <property type="entry name" value="CYSTATHIONINE BETA-SYNTHASE"/>
    <property type="match status" value="1"/>
</dbReference>
<dbReference type="EMBL" id="LGFD01000001">
    <property type="protein sequence ID" value="KUK18684.1"/>
    <property type="molecule type" value="Genomic_DNA"/>
</dbReference>
<dbReference type="RefSeq" id="WP_015849346.1">
    <property type="nucleotide sequence ID" value="NZ_LGFD01000001.1"/>
</dbReference>
<dbReference type="AlphaFoldDB" id="A0A117L289"/>
<dbReference type="OMA" id="TGTQKDR"/>
<dbReference type="InterPro" id="IPR001926">
    <property type="entry name" value="TrpB-like_PALP"/>
</dbReference>
<dbReference type="NCBIfam" id="NF004996">
    <property type="entry name" value="PRK06381.1"/>
    <property type="match status" value="1"/>
</dbReference>
<protein>
    <submittedName>
        <fullName evidence="2">Threonine synthase</fullName>
    </submittedName>
</protein>
<comment type="caution">
    <text evidence="2">The sequence shown here is derived from an EMBL/GenBank/DDBJ whole genome shotgun (WGS) entry which is preliminary data.</text>
</comment>